<dbReference type="PROSITE" id="PS50109">
    <property type="entry name" value="HIS_KIN"/>
    <property type="match status" value="1"/>
</dbReference>
<dbReference type="SUPFAM" id="SSF47384">
    <property type="entry name" value="Homodimeric domain of signal transducing histidine kinase"/>
    <property type="match status" value="1"/>
</dbReference>
<comment type="catalytic activity">
    <reaction evidence="1">
        <text>ATP + protein L-histidine = ADP + protein N-phospho-L-histidine.</text>
        <dbReference type="EC" id="2.7.13.3"/>
    </reaction>
</comment>
<dbReference type="InterPro" id="IPR005467">
    <property type="entry name" value="His_kinase_dom"/>
</dbReference>
<keyword evidence="4 7" id="KW-0418">Kinase</keyword>
<dbReference type="Proteomes" id="UP000286598">
    <property type="component" value="Unassembled WGS sequence"/>
</dbReference>
<dbReference type="InterPro" id="IPR003661">
    <property type="entry name" value="HisK_dim/P_dom"/>
</dbReference>
<keyword evidence="5" id="KW-0472">Membrane</keyword>
<evidence type="ECO:0000256" key="2">
    <source>
        <dbReference type="ARBA" id="ARBA00012438"/>
    </source>
</evidence>
<evidence type="ECO:0000256" key="4">
    <source>
        <dbReference type="ARBA" id="ARBA00022777"/>
    </source>
</evidence>
<feature type="transmembrane region" description="Helical" evidence="5">
    <location>
        <begin position="204"/>
        <end position="225"/>
    </location>
</feature>
<dbReference type="GO" id="GO:0005886">
    <property type="term" value="C:plasma membrane"/>
    <property type="evidence" value="ECO:0007669"/>
    <property type="project" value="TreeGrafter"/>
</dbReference>
<dbReference type="GO" id="GO:0000155">
    <property type="term" value="F:phosphorelay sensor kinase activity"/>
    <property type="evidence" value="ECO:0007669"/>
    <property type="project" value="InterPro"/>
</dbReference>
<evidence type="ECO:0000313" key="7">
    <source>
        <dbReference type="EMBL" id="RHK51255.1"/>
    </source>
</evidence>
<accession>A0A415GNH8</accession>
<sequence length="453" mass="51687">MSMTNDLYWVSVLGYIVITLTILIRERKYIYHNEKVGRAFMPLVCISLTFFVVDFLWGLCLVKAIRSDVVYYASSALLHVLAVVTTLSWLCYVLQYIRCPRRYRYVIQFVSTVLLLSEVVLVIANFFSPVLFRIVDGEYMRCKYALATSFNVYSVFVVVLLGTLFTMMRRGIRANGCTRCKAVLFSSLIPLLPGIMNVKYFASPFFSMGFMLSVLILYVFVVTAAREKLYQSKTKFLQNMSHEIRTSLNMVYGFAQLLGMPEGSWTDEEREKYNTYINDNYRMLDLLLNDLIEYTQTNQKTFGVSCEPVDVAKICDSTLQSLQFAQSKSKQVQLQNELPDGFTIKSDARRIQQILMHMLFYGVQFASSDELLLSAKLNAGALELAVVDPNSSMSGMKELPVYVKNTLYDPDVDDLGVRIELCHRMACLLGGCIYIDTKSKDGVRIVLQIQNIL</sequence>
<keyword evidence="3" id="KW-0808">Transferase</keyword>
<dbReference type="GO" id="GO:0009927">
    <property type="term" value="F:histidine phosphotransfer kinase activity"/>
    <property type="evidence" value="ECO:0007669"/>
    <property type="project" value="TreeGrafter"/>
</dbReference>
<dbReference type="AlphaFoldDB" id="A0A415GNH8"/>
<dbReference type="Gene3D" id="3.30.565.10">
    <property type="entry name" value="Histidine kinase-like ATPase, C-terminal domain"/>
    <property type="match status" value="1"/>
</dbReference>
<dbReference type="InterPro" id="IPR036097">
    <property type="entry name" value="HisK_dim/P_sf"/>
</dbReference>
<dbReference type="Pfam" id="PF00512">
    <property type="entry name" value="HisKA"/>
    <property type="match status" value="1"/>
</dbReference>
<keyword evidence="5" id="KW-1133">Transmembrane helix</keyword>
<evidence type="ECO:0000259" key="6">
    <source>
        <dbReference type="PROSITE" id="PS50109"/>
    </source>
</evidence>
<gene>
    <name evidence="7" type="ORF">DW060_04990</name>
</gene>
<feature type="transmembrane region" description="Helical" evidence="5">
    <location>
        <begin position="6"/>
        <end position="24"/>
    </location>
</feature>
<evidence type="ECO:0000256" key="1">
    <source>
        <dbReference type="ARBA" id="ARBA00000085"/>
    </source>
</evidence>
<name>A0A415GNH8_9BACT</name>
<dbReference type="SMART" id="SM00388">
    <property type="entry name" value="HisKA"/>
    <property type="match status" value="1"/>
</dbReference>
<organism evidence="7 8">
    <name type="scientific">Leyella stercorea</name>
    <dbReference type="NCBI Taxonomy" id="363265"/>
    <lineage>
        <taxon>Bacteria</taxon>
        <taxon>Pseudomonadati</taxon>
        <taxon>Bacteroidota</taxon>
        <taxon>Bacteroidia</taxon>
        <taxon>Bacteroidales</taxon>
        <taxon>Prevotellaceae</taxon>
        <taxon>Leyella</taxon>
    </lineage>
</organism>
<dbReference type="PANTHER" id="PTHR43047">
    <property type="entry name" value="TWO-COMPONENT HISTIDINE PROTEIN KINASE"/>
    <property type="match status" value="1"/>
</dbReference>
<dbReference type="EC" id="2.7.13.3" evidence="2"/>
<feature type="transmembrane region" description="Helical" evidence="5">
    <location>
        <begin position="144"/>
        <end position="168"/>
    </location>
</feature>
<dbReference type="CDD" id="cd00082">
    <property type="entry name" value="HisKA"/>
    <property type="match status" value="1"/>
</dbReference>
<protein>
    <recommendedName>
        <fullName evidence="2">histidine kinase</fullName>
        <ecNumber evidence="2">2.7.13.3</ecNumber>
    </recommendedName>
</protein>
<comment type="caution">
    <text evidence="7">The sequence shown here is derived from an EMBL/GenBank/DDBJ whole genome shotgun (WGS) entry which is preliminary data.</text>
</comment>
<dbReference type="PANTHER" id="PTHR43047:SF72">
    <property type="entry name" value="OSMOSENSING HISTIDINE PROTEIN KINASE SLN1"/>
    <property type="match status" value="1"/>
</dbReference>
<feature type="domain" description="Histidine kinase" evidence="6">
    <location>
        <begin position="239"/>
        <end position="453"/>
    </location>
</feature>
<proteinExistence type="predicted"/>
<dbReference type="EMBL" id="QRNO01000018">
    <property type="protein sequence ID" value="RHK51255.1"/>
    <property type="molecule type" value="Genomic_DNA"/>
</dbReference>
<evidence type="ECO:0000256" key="5">
    <source>
        <dbReference type="SAM" id="Phobius"/>
    </source>
</evidence>
<evidence type="ECO:0000256" key="3">
    <source>
        <dbReference type="ARBA" id="ARBA00022679"/>
    </source>
</evidence>
<dbReference type="SUPFAM" id="SSF55874">
    <property type="entry name" value="ATPase domain of HSP90 chaperone/DNA topoisomerase II/histidine kinase"/>
    <property type="match status" value="1"/>
</dbReference>
<evidence type="ECO:0000313" key="8">
    <source>
        <dbReference type="Proteomes" id="UP000286598"/>
    </source>
</evidence>
<dbReference type="Gene3D" id="1.10.287.130">
    <property type="match status" value="1"/>
</dbReference>
<feature type="transmembrane region" description="Helical" evidence="5">
    <location>
        <begin position="106"/>
        <end position="132"/>
    </location>
</feature>
<keyword evidence="5" id="KW-0812">Transmembrane</keyword>
<reference evidence="7 8" key="1">
    <citation type="submission" date="2018-08" db="EMBL/GenBank/DDBJ databases">
        <title>A genome reference for cultivated species of the human gut microbiota.</title>
        <authorList>
            <person name="Zou Y."/>
            <person name="Xue W."/>
            <person name="Luo G."/>
        </authorList>
    </citation>
    <scope>NUCLEOTIDE SEQUENCE [LARGE SCALE GENOMIC DNA]</scope>
    <source>
        <strain evidence="7 8">AF42-9</strain>
    </source>
</reference>
<feature type="transmembrane region" description="Helical" evidence="5">
    <location>
        <begin position="36"/>
        <end position="57"/>
    </location>
</feature>
<keyword evidence="8" id="KW-1185">Reference proteome</keyword>
<dbReference type="OrthoDB" id="1046984at2"/>
<dbReference type="InterPro" id="IPR036890">
    <property type="entry name" value="HATPase_C_sf"/>
</dbReference>
<feature type="transmembrane region" description="Helical" evidence="5">
    <location>
        <begin position="69"/>
        <end position="94"/>
    </location>
</feature>